<dbReference type="Pfam" id="PF08737">
    <property type="entry name" value="Rgp1"/>
    <property type="match status" value="1"/>
</dbReference>
<comment type="caution">
    <text evidence="2">The sequence shown here is derived from an EMBL/GenBank/DDBJ whole genome shotgun (WGS) entry which is preliminary data.</text>
</comment>
<accession>A0A3M6VWN8</accession>
<evidence type="ECO:0000313" key="3">
    <source>
        <dbReference type="Proteomes" id="UP000282087"/>
    </source>
</evidence>
<evidence type="ECO:0000256" key="1">
    <source>
        <dbReference type="SAM" id="MobiDB-lite"/>
    </source>
</evidence>
<protein>
    <recommendedName>
        <fullName evidence="4">Rgp1-domain-containing protein</fullName>
    </recommendedName>
</protein>
<organism evidence="2 3">
    <name type="scientific">Peronospora effusa</name>
    <dbReference type="NCBI Taxonomy" id="542832"/>
    <lineage>
        <taxon>Eukaryota</taxon>
        <taxon>Sar</taxon>
        <taxon>Stramenopiles</taxon>
        <taxon>Oomycota</taxon>
        <taxon>Peronosporomycetes</taxon>
        <taxon>Peronosporales</taxon>
        <taxon>Peronosporaceae</taxon>
        <taxon>Peronospora</taxon>
    </lineage>
</organism>
<dbReference type="AlphaFoldDB" id="A0A3M6VWN8"/>
<gene>
    <name evidence="2" type="ORF">DD238_000688</name>
</gene>
<keyword evidence="3" id="KW-1185">Reference proteome</keyword>
<sequence length="474" mass="52027">MAVDHVTDSAKGSVLVARLASRYFRPGGVVKGVVRLVSHHEDQDAYSKIAHVVAQVHGHVTVDSSLLTLPVVHVHSPRFASNDDNKENKKLEDVVAALPDVRNFSGNTGTCIFRSTPSVLFSDINIAPTQIELEVASHNNQGIADPVSLFEAAQEATAERCTREFAIALPWNICPSFRGVSAKVFYVISITAQYASGGSKYVSVHLPFDVYGSEYFFDTGTIASASHIATSQQKDDDSTTSADKSVETQQVVGGTSRVERPVSVTPASVGVRKGNEIAFELRPSLIHGRVETELMQRAQTSIFTIGKDNSHLVRFLLLKQYYQPGEVLLGIFDFTRASIPCYEVSATLCLEEILSSMALDPDRVVQSKVYGSFRERTLGVLQTNARFSIPHDALPTIKTDLVRFQWLLRFEFSAGAPSSPLQGSSNTTTQQRQSFQWHVPIIVQSTMTTERNHFANVPHKFYSGSTRVTSLSSS</sequence>
<dbReference type="Proteomes" id="UP000282087">
    <property type="component" value="Unassembled WGS sequence"/>
</dbReference>
<evidence type="ECO:0000313" key="2">
    <source>
        <dbReference type="EMBL" id="RMX69990.1"/>
    </source>
</evidence>
<dbReference type="InterPro" id="IPR014848">
    <property type="entry name" value="Rgp1"/>
</dbReference>
<dbReference type="EMBL" id="QLLG01000008">
    <property type="protein sequence ID" value="RMX69990.1"/>
    <property type="molecule type" value="Genomic_DNA"/>
</dbReference>
<proteinExistence type="predicted"/>
<dbReference type="OrthoDB" id="1918at2759"/>
<reference evidence="2 3" key="1">
    <citation type="submission" date="2018-06" db="EMBL/GenBank/DDBJ databases">
        <title>Comparative genomics of downy mildews reveals potential adaptations to biotrophy.</title>
        <authorList>
            <person name="Fletcher K."/>
            <person name="Klosterman S.J."/>
            <person name="Derevnina L."/>
            <person name="Martin F."/>
            <person name="Koike S."/>
            <person name="Reyes Chin-Wo S."/>
            <person name="Mou B."/>
            <person name="Michelmore R."/>
        </authorList>
    </citation>
    <scope>NUCLEOTIDE SEQUENCE [LARGE SCALE GENOMIC DNA]</scope>
    <source>
        <strain evidence="2 3">R14</strain>
    </source>
</reference>
<feature type="region of interest" description="Disordered" evidence="1">
    <location>
        <begin position="229"/>
        <end position="250"/>
    </location>
</feature>
<name>A0A3M6VWN8_9STRA</name>
<evidence type="ECO:0008006" key="4">
    <source>
        <dbReference type="Google" id="ProtNLM"/>
    </source>
</evidence>
<dbReference type="VEuPathDB" id="FungiDB:DD237_001055"/>
<dbReference type="STRING" id="542832.A0A3M6VWN8"/>
<dbReference type="PANTHER" id="PTHR12507">
    <property type="entry name" value="REDUCED GROWTH PHENOTYPE 1 RGP1, YEAST -RELATED"/>
    <property type="match status" value="1"/>
</dbReference>